<reference evidence="2" key="1">
    <citation type="journal article" date="2015" name="Nature">
        <title>Complex archaea that bridge the gap between prokaryotes and eukaryotes.</title>
        <authorList>
            <person name="Spang A."/>
            <person name="Saw J.H."/>
            <person name="Jorgensen S.L."/>
            <person name="Zaremba-Niedzwiedzka K."/>
            <person name="Martijn J."/>
            <person name="Lind A.E."/>
            <person name="van Eijk R."/>
            <person name="Schleper C."/>
            <person name="Guy L."/>
            <person name="Ettema T.J."/>
        </authorList>
    </citation>
    <scope>NUCLEOTIDE SEQUENCE</scope>
</reference>
<organism evidence="2">
    <name type="scientific">marine sediment metagenome</name>
    <dbReference type="NCBI Taxonomy" id="412755"/>
    <lineage>
        <taxon>unclassified sequences</taxon>
        <taxon>metagenomes</taxon>
        <taxon>ecological metagenomes</taxon>
    </lineage>
</organism>
<accession>A0A0F9HL17</accession>
<proteinExistence type="predicted"/>
<dbReference type="EMBL" id="LAZR01022283">
    <property type="protein sequence ID" value="KKL82420.1"/>
    <property type="molecule type" value="Genomic_DNA"/>
</dbReference>
<feature type="region of interest" description="Disordered" evidence="1">
    <location>
        <begin position="113"/>
        <end position="132"/>
    </location>
</feature>
<dbReference type="AlphaFoldDB" id="A0A0F9HL17"/>
<comment type="caution">
    <text evidence="2">The sequence shown here is derived from an EMBL/GenBank/DDBJ whole genome shotgun (WGS) entry which is preliminary data.</text>
</comment>
<dbReference type="InterPro" id="IPR011738">
    <property type="entry name" value="Phage_CHP"/>
</dbReference>
<protein>
    <submittedName>
        <fullName evidence="2">Uncharacterized protein</fullName>
    </submittedName>
</protein>
<dbReference type="CDD" id="cd08054">
    <property type="entry name" value="gp6"/>
    <property type="match status" value="1"/>
</dbReference>
<dbReference type="NCBIfam" id="TIGR02215">
    <property type="entry name" value="phage_chp_gp8"/>
    <property type="match status" value="1"/>
</dbReference>
<name>A0A0F9HL17_9ZZZZ</name>
<gene>
    <name evidence="2" type="ORF">LCGC14_1984950</name>
</gene>
<evidence type="ECO:0000313" key="2">
    <source>
        <dbReference type="EMBL" id="KKL82420.1"/>
    </source>
</evidence>
<evidence type="ECO:0000256" key="1">
    <source>
        <dbReference type="SAM" id="MobiDB-lite"/>
    </source>
</evidence>
<sequence>MLRETSRTTVLPVSVDDLKVHLRIASTAIAGGSSAEDALLESYEMAAIRRGENLTRRAWMRTKWELTLDSFPTGQMVLPRPPLTTIAAEVVVTYIDPAAAVQTLGATGYGIDERSEPGSLIPSTESSEDWPDTNDVFNAVTVTFFSGYATATTNVIPESIQQWIRLQVGQMYEFREPVADGSLNTQRRDFLDGLLDPYIVF</sequence>
<dbReference type="Gene3D" id="1.10.3230.30">
    <property type="entry name" value="Phage gp6-like head-tail connector protein"/>
    <property type="match status" value="1"/>
</dbReference>